<dbReference type="PANTHER" id="PTHR11328:SF24">
    <property type="entry name" value="MAJOR FACILITATOR SUPERFAMILY (MFS) PROFILE DOMAIN-CONTAINING PROTEIN"/>
    <property type="match status" value="1"/>
</dbReference>
<dbReference type="Gene3D" id="1.20.1250.20">
    <property type="entry name" value="MFS general substrate transporter like domains"/>
    <property type="match status" value="2"/>
</dbReference>
<keyword evidence="3" id="KW-1185">Reference proteome</keyword>
<evidence type="ECO:0000313" key="3">
    <source>
        <dbReference type="Proteomes" id="UP000653411"/>
    </source>
</evidence>
<feature type="transmembrane region" description="Helical" evidence="1">
    <location>
        <begin position="345"/>
        <end position="364"/>
    </location>
</feature>
<dbReference type="Proteomes" id="UP000653411">
    <property type="component" value="Unassembled WGS sequence"/>
</dbReference>
<feature type="transmembrane region" description="Helical" evidence="1">
    <location>
        <begin position="124"/>
        <end position="149"/>
    </location>
</feature>
<feature type="transmembrane region" description="Helical" evidence="1">
    <location>
        <begin position="384"/>
        <end position="408"/>
    </location>
</feature>
<keyword evidence="1" id="KW-0472">Membrane</keyword>
<reference evidence="2" key="2">
    <citation type="submission" date="2020-09" db="EMBL/GenBank/DDBJ databases">
        <authorList>
            <person name="Sun Q."/>
            <person name="Zhou Y."/>
        </authorList>
    </citation>
    <scope>NUCLEOTIDE SEQUENCE</scope>
    <source>
        <strain evidence="2">CGMCC 4.7110</strain>
    </source>
</reference>
<dbReference type="AlphaFoldDB" id="A0A917XPV7"/>
<dbReference type="EMBL" id="BMML01000050">
    <property type="protein sequence ID" value="GGN45911.1"/>
    <property type="molecule type" value="Genomic_DNA"/>
</dbReference>
<dbReference type="SUPFAM" id="SSF103473">
    <property type="entry name" value="MFS general substrate transporter"/>
    <property type="match status" value="1"/>
</dbReference>
<feature type="transmembrane region" description="Helical" evidence="1">
    <location>
        <begin position="88"/>
        <end position="112"/>
    </location>
</feature>
<dbReference type="PANTHER" id="PTHR11328">
    <property type="entry name" value="MAJOR FACILITATOR SUPERFAMILY DOMAIN-CONTAINING PROTEIN"/>
    <property type="match status" value="1"/>
</dbReference>
<gene>
    <name evidence="2" type="ORF">GCM10011578_098320</name>
</gene>
<evidence type="ECO:0000313" key="2">
    <source>
        <dbReference type="EMBL" id="GGN45911.1"/>
    </source>
</evidence>
<accession>A0A917XPV7</accession>
<feature type="transmembrane region" description="Helical" evidence="1">
    <location>
        <begin position="212"/>
        <end position="236"/>
    </location>
</feature>
<dbReference type="GO" id="GO:0005886">
    <property type="term" value="C:plasma membrane"/>
    <property type="evidence" value="ECO:0007669"/>
    <property type="project" value="TreeGrafter"/>
</dbReference>
<dbReference type="InterPro" id="IPR039672">
    <property type="entry name" value="MFS_2"/>
</dbReference>
<feature type="transmembrane region" description="Helical" evidence="1">
    <location>
        <begin position="248"/>
        <end position="266"/>
    </location>
</feature>
<sequence>MTGVFTTLPGLLLLPYLTDTLGVPAALAGAVVLPAKVSDVLVTPWAGRLGDRSRRPPGRSGHLLYGGAATALAFALTFAGIAHGTSGALWTAAAFTLAATAFAFFHASYAALPALLAPGPRARTVLVAGRVAGIAVAALAAGTAAPALIAATGGGVTGHRWAGLAGAALILTGTLAVRATAATARPAPPTATAAARPAPPHPWTTLRTTPRFAALAVCTALQVAATGCLLAGGPYFAEHALGDKNATGALVAAFVLPNLLTTPWWARRGSRLGPHAVLRPATLVFATGCLLLAATPALPAAAAPLVLFAVGTGHAGQLLALYALLAEECAGATRTGRPANTLSGLFGAAESLGLATGPFLYALVLQATGYVSSDTGRAARQSTLAQSGIVIGMTLLPALAALCGLVVLHRRRPATPPAPVPESAQARL</sequence>
<organism evidence="2 3">
    <name type="scientific">Streptomyces fuscichromogenes</name>
    <dbReference type="NCBI Taxonomy" id="1324013"/>
    <lineage>
        <taxon>Bacteria</taxon>
        <taxon>Bacillati</taxon>
        <taxon>Actinomycetota</taxon>
        <taxon>Actinomycetes</taxon>
        <taxon>Kitasatosporales</taxon>
        <taxon>Streptomycetaceae</taxon>
        <taxon>Streptomyces</taxon>
    </lineage>
</organism>
<feature type="transmembrane region" description="Helical" evidence="1">
    <location>
        <begin position="20"/>
        <end position="42"/>
    </location>
</feature>
<evidence type="ECO:0000256" key="1">
    <source>
        <dbReference type="SAM" id="Phobius"/>
    </source>
</evidence>
<keyword evidence="1" id="KW-1133">Transmembrane helix</keyword>
<name>A0A917XPV7_9ACTN</name>
<evidence type="ECO:0008006" key="4">
    <source>
        <dbReference type="Google" id="ProtNLM"/>
    </source>
</evidence>
<feature type="transmembrane region" description="Helical" evidence="1">
    <location>
        <begin position="305"/>
        <end position="325"/>
    </location>
</feature>
<feature type="transmembrane region" description="Helical" evidence="1">
    <location>
        <begin position="278"/>
        <end position="299"/>
    </location>
</feature>
<dbReference type="GO" id="GO:0008643">
    <property type="term" value="P:carbohydrate transport"/>
    <property type="evidence" value="ECO:0007669"/>
    <property type="project" value="InterPro"/>
</dbReference>
<protein>
    <recommendedName>
        <fullName evidence="4">MFS transporter</fullName>
    </recommendedName>
</protein>
<keyword evidence="1" id="KW-0812">Transmembrane</keyword>
<feature type="transmembrane region" description="Helical" evidence="1">
    <location>
        <begin position="63"/>
        <end position="82"/>
    </location>
</feature>
<proteinExistence type="predicted"/>
<dbReference type="Pfam" id="PF13347">
    <property type="entry name" value="MFS_2"/>
    <property type="match status" value="1"/>
</dbReference>
<dbReference type="InterPro" id="IPR036259">
    <property type="entry name" value="MFS_trans_sf"/>
</dbReference>
<reference evidence="2" key="1">
    <citation type="journal article" date="2014" name="Int. J. Syst. Evol. Microbiol.">
        <title>Complete genome sequence of Corynebacterium casei LMG S-19264T (=DSM 44701T), isolated from a smear-ripened cheese.</title>
        <authorList>
            <consortium name="US DOE Joint Genome Institute (JGI-PGF)"/>
            <person name="Walter F."/>
            <person name="Albersmeier A."/>
            <person name="Kalinowski J."/>
            <person name="Ruckert C."/>
        </authorList>
    </citation>
    <scope>NUCLEOTIDE SEQUENCE</scope>
    <source>
        <strain evidence="2">CGMCC 4.7110</strain>
    </source>
</reference>
<feature type="transmembrane region" description="Helical" evidence="1">
    <location>
        <begin position="161"/>
        <end position="181"/>
    </location>
</feature>
<comment type="caution">
    <text evidence="2">The sequence shown here is derived from an EMBL/GenBank/DDBJ whole genome shotgun (WGS) entry which is preliminary data.</text>
</comment>
<dbReference type="GO" id="GO:0015293">
    <property type="term" value="F:symporter activity"/>
    <property type="evidence" value="ECO:0007669"/>
    <property type="project" value="InterPro"/>
</dbReference>